<dbReference type="Gene3D" id="1.10.3720.10">
    <property type="entry name" value="MetI-like"/>
    <property type="match status" value="1"/>
</dbReference>
<keyword evidence="6 7" id="KW-0472">Membrane</keyword>
<feature type="transmembrane region" description="Helical" evidence="7">
    <location>
        <begin position="228"/>
        <end position="248"/>
    </location>
</feature>
<dbReference type="SUPFAM" id="SSF161098">
    <property type="entry name" value="MetI-like"/>
    <property type="match status" value="1"/>
</dbReference>
<feature type="transmembrane region" description="Helical" evidence="7">
    <location>
        <begin position="130"/>
        <end position="147"/>
    </location>
</feature>
<dbReference type="GO" id="GO:0055085">
    <property type="term" value="P:transmembrane transport"/>
    <property type="evidence" value="ECO:0007669"/>
    <property type="project" value="InterPro"/>
</dbReference>
<keyword evidence="3" id="KW-1003">Cell membrane</keyword>
<comment type="subcellular location">
    <subcellularLocation>
        <location evidence="1 7">Cell membrane</location>
        <topology evidence="1 7">Multi-pass membrane protein</topology>
    </subcellularLocation>
</comment>
<accession>A0A1C4H723</accession>
<keyword evidence="10" id="KW-1185">Reference proteome</keyword>
<evidence type="ECO:0000313" key="10">
    <source>
        <dbReference type="Proteomes" id="UP000242610"/>
    </source>
</evidence>
<proteinExistence type="inferred from homology"/>
<dbReference type="EMBL" id="FMBL01000003">
    <property type="protein sequence ID" value="SCC80592.1"/>
    <property type="molecule type" value="Genomic_DNA"/>
</dbReference>
<evidence type="ECO:0000256" key="3">
    <source>
        <dbReference type="ARBA" id="ARBA00022475"/>
    </source>
</evidence>
<organism evidence="9 10">
    <name type="scientific">Bifidobacterium commune</name>
    <dbReference type="NCBI Taxonomy" id="1505727"/>
    <lineage>
        <taxon>Bacteria</taxon>
        <taxon>Bacillati</taxon>
        <taxon>Actinomycetota</taxon>
        <taxon>Actinomycetes</taxon>
        <taxon>Bifidobacteriales</taxon>
        <taxon>Bifidobacteriaceae</taxon>
        <taxon>Bifidobacterium</taxon>
    </lineage>
</organism>
<reference evidence="10" key="1">
    <citation type="submission" date="2016-08" db="EMBL/GenBank/DDBJ databases">
        <authorList>
            <person name="Varghese N."/>
            <person name="Submissions Spin"/>
        </authorList>
    </citation>
    <scope>NUCLEOTIDE SEQUENCE [LARGE SCALE GENOMIC DNA]</scope>
    <source>
        <strain evidence="10">R-52791</strain>
    </source>
</reference>
<dbReference type="InterPro" id="IPR000515">
    <property type="entry name" value="MetI-like"/>
</dbReference>
<feature type="transmembrane region" description="Helical" evidence="7">
    <location>
        <begin position="187"/>
        <end position="208"/>
    </location>
</feature>
<feature type="domain" description="ABC transmembrane type-1" evidence="8">
    <location>
        <begin position="64"/>
        <end position="249"/>
    </location>
</feature>
<dbReference type="PANTHER" id="PTHR30151">
    <property type="entry name" value="ALKANE SULFONATE ABC TRANSPORTER-RELATED, MEMBRANE SUBUNIT"/>
    <property type="match status" value="1"/>
</dbReference>
<dbReference type="OrthoDB" id="7274389at2"/>
<evidence type="ECO:0000313" key="9">
    <source>
        <dbReference type="EMBL" id="SCC80592.1"/>
    </source>
</evidence>
<feature type="transmembrane region" description="Helical" evidence="7">
    <location>
        <begin position="75"/>
        <end position="95"/>
    </location>
</feature>
<dbReference type="PROSITE" id="PS50928">
    <property type="entry name" value="ABC_TM1"/>
    <property type="match status" value="1"/>
</dbReference>
<evidence type="ECO:0000259" key="8">
    <source>
        <dbReference type="PROSITE" id="PS50928"/>
    </source>
</evidence>
<feature type="transmembrane region" description="Helical" evidence="7">
    <location>
        <begin position="102"/>
        <end position="124"/>
    </location>
</feature>
<evidence type="ECO:0000256" key="4">
    <source>
        <dbReference type="ARBA" id="ARBA00022692"/>
    </source>
</evidence>
<dbReference type="GO" id="GO:0005886">
    <property type="term" value="C:plasma membrane"/>
    <property type="evidence" value="ECO:0007669"/>
    <property type="project" value="UniProtKB-SubCell"/>
</dbReference>
<protein>
    <submittedName>
        <fullName evidence="9">ABC-type nitrate/sulfonate/bicarbonate transport system, permease component</fullName>
    </submittedName>
</protein>
<dbReference type="AlphaFoldDB" id="A0A1C4H723"/>
<dbReference type="Proteomes" id="UP000242610">
    <property type="component" value="Unassembled WGS sequence"/>
</dbReference>
<keyword evidence="4 7" id="KW-0812">Transmembrane</keyword>
<name>A0A1C4H723_9BIFI</name>
<sequence length="272" mass="28863">MSTKREHKTREPQSWLHKMLPPAITIGAVLAFWQIAADTGLVSELTLSSPATIISSMIATWPDLMSAAAVTTGEALAGFIISVVAGIAIGAGLYVSKTANRAFYPLLVAAQTVPIITIAPLFMIWFGFSFVGKIALVAVFSVFSIAVETSRGLTAVPRFYEDVALTCGATKTWTLFHVKLRVAARQIFSGIRISAAYVFGTAVTAEYLGATNGLGVWLQSAFNSFQTALIFSAAVVVVALTGLLLALVSFTEHLLLGPAEKDDAVSLDLSEM</sequence>
<dbReference type="Pfam" id="PF00528">
    <property type="entry name" value="BPD_transp_1"/>
    <property type="match status" value="1"/>
</dbReference>
<evidence type="ECO:0000256" key="5">
    <source>
        <dbReference type="ARBA" id="ARBA00022989"/>
    </source>
</evidence>
<gene>
    <name evidence="9" type="ORF">GA0061077_1269</name>
</gene>
<dbReference type="STRING" id="1505727.GA0061077_1269"/>
<dbReference type="RefSeq" id="WP_091848084.1">
    <property type="nucleotide sequence ID" value="NZ_FMBL01000003.1"/>
</dbReference>
<evidence type="ECO:0000256" key="7">
    <source>
        <dbReference type="RuleBase" id="RU363032"/>
    </source>
</evidence>
<evidence type="ECO:0000256" key="1">
    <source>
        <dbReference type="ARBA" id="ARBA00004651"/>
    </source>
</evidence>
<keyword evidence="5 7" id="KW-1133">Transmembrane helix</keyword>
<evidence type="ECO:0000256" key="2">
    <source>
        <dbReference type="ARBA" id="ARBA00022448"/>
    </source>
</evidence>
<comment type="similarity">
    <text evidence="7">Belongs to the binding-protein-dependent transport system permease family.</text>
</comment>
<feature type="transmembrane region" description="Helical" evidence="7">
    <location>
        <begin position="20"/>
        <end position="37"/>
    </location>
</feature>
<dbReference type="InterPro" id="IPR035906">
    <property type="entry name" value="MetI-like_sf"/>
</dbReference>
<dbReference type="PANTHER" id="PTHR30151:SF20">
    <property type="entry name" value="ABC TRANSPORTER PERMEASE PROTEIN HI_0355-RELATED"/>
    <property type="match status" value="1"/>
</dbReference>
<evidence type="ECO:0000256" key="6">
    <source>
        <dbReference type="ARBA" id="ARBA00023136"/>
    </source>
</evidence>
<dbReference type="CDD" id="cd06261">
    <property type="entry name" value="TM_PBP2"/>
    <property type="match status" value="1"/>
</dbReference>
<keyword evidence="2 7" id="KW-0813">Transport</keyword>